<dbReference type="PROSITE" id="PS50850">
    <property type="entry name" value="MFS"/>
    <property type="match status" value="1"/>
</dbReference>
<sequence length="412" mass="43467">MNNIPQKTDTINKLTLRIAVGAMFFMAGLSFSSWASRIATVQQNLGLSDAGLGAVLFALPVGLMCSLPFSGWIITKIGSKKLVIAALLVYAAALVSLGLAQNTFQLIICLLCFGFASNSVNIAVNTQAVATEQLYQRPIMAFFHGLWSLAGFTGAGIGTFMIANGIIPFHHFSLMLIVIAIGVAVAARYLKDDQVTDSGPVFVMPDKSLIKLGIIAFCSMICEGAMFDWSVIYFKKVVLAPEALVGIGFTTFMFTMAGGRFVADWFAHKFGLKRTLQVSGSLTATGLLIAVAFPYVYTAMAGFLLVGAGVSSVVPMVYSAAGKSKTMSPGVALAAVSTIGFMGFLVGPPVIGFIAGIATLRASFILIACMGISVVVVSTMAKIDSDNTKEELPNDTTTVDFSPPVPNPQRQG</sequence>
<dbReference type="PANTHER" id="PTHR23514">
    <property type="entry name" value="BYPASS OF STOP CODON PROTEIN 6"/>
    <property type="match status" value="1"/>
</dbReference>
<keyword evidence="2 6" id="KW-0812">Transmembrane</keyword>
<evidence type="ECO:0000313" key="9">
    <source>
        <dbReference type="Proteomes" id="UP000199705"/>
    </source>
</evidence>
<keyword evidence="3 6" id="KW-1133">Transmembrane helix</keyword>
<comment type="subcellular location">
    <subcellularLocation>
        <location evidence="1">Membrane</location>
        <topology evidence="1">Multi-pass membrane protein</topology>
    </subcellularLocation>
</comment>
<evidence type="ECO:0000259" key="7">
    <source>
        <dbReference type="PROSITE" id="PS50850"/>
    </source>
</evidence>
<dbReference type="InterPro" id="IPR011701">
    <property type="entry name" value="MFS"/>
</dbReference>
<protein>
    <submittedName>
        <fullName evidence="8">Fucose permease</fullName>
    </submittedName>
</protein>
<dbReference type="Pfam" id="PF07690">
    <property type="entry name" value="MFS_1"/>
    <property type="match status" value="1"/>
</dbReference>
<feature type="transmembrane region" description="Helical" evidence="6">
    <location>
        <begin position="82"/>
        <end position="99"/>
    </location>
</feature>
<dbReference type="InterPro" id="IPR036259">
    <property type="entry name" value="MFS_trans_sf"/>
</dbReference>
<feature type="transmembrane region" description="Helical" evidence="6">
    <location>
        <begin position="275"/>
        <end position="297"/>
    </location>
</feature>
<feature type="transmembrane region" description="Helical" evidence="6">
    <location>
        <begin position="14"/>
        <end position="34"/>
    </location>
</feature>
<evidence type="ECO:0000256" key="1">
    <source>
        <dbReference type="ARBA" id="ARBA00004141"/>
    </source>
</evidence>
<evidence type="ECO:0000256" key="2">
    <source>
        <dbReference type="ARBA" id="ARBA00022692"/>
    </source>
</evidence>
<evidence type="ECO:0000256" key="4">
    <source>
        <dbReference type="ARBA" id="ARBA00023136"/>
    </source>
</evidence>
<evidence type="ECO:0000256" key="5">
    <source>
        <dbReference type="SAM" id="MobiDB-lite"/>
    </source>
</evidence>
<dbReference type="Gene3D" id="1.20.1250.20">
    <property type="entry name" value="MFS general substrate transporter like domains"/>
    <property type="match status" value="2"/>
</dbReference>
<keyword evidence="9" id="KW-1185">Reference proteome</keyword>
<evidence type="ECO:0000256" key="6">
    <source>
        <dbReference type="SAM" id="Phobius"/>
    </source>
</evidence>
<dbReference type="PANTHER" id="PTHR23514:SF13">
    <property type="entry name" value="INNER MEMBRANE PROTEIN YBJJ"/>
    <property type="match status" value="1"/>
</dbReference>
<feature type="transmembrane region" description="Helical" evidence="6">
    <location>
        <begin position="105"/>
        <end position="124"/>
    </location>
</feature>
<feature type="transmembrane region" description="Helical" evidence="6">
    <location>
        <begin position="145"/>
        <end position="163"/>
    </location>
</feature>
<reference evidence="9" key="1">
    <citation type="submission" date="2016-10" db="EMBL/GenBank/DDBJ databases">
        <authorList>
            <person name="Varghese N."/>
            <person name="Submissions S."/>
        </authorList>
    </citation>
    <scope>NUCLEOTIDE SEQUENCE [LARGE SCALE GENOMIC DNA]</scope>
    <source>
        <strain evidence="9">Gh-67</strain>
    </source>
</reference>
<gene>
    <name evidence="8" type="ORF">SAMN05192573_104499</name>
</gene>
<dbReference type="EMBL" id="FNCG01000004">
    <property type="protein sequence ID" value="SDG73716.1"/>
    <property type="molecule type" value="Genomic_DNA"/>
</dbReference>
<feature type="domain" description="Major facilitator superfamily (MFS) profile" evidence="7">
    <location>
        <begin position="16"/>
        <end position="386"/>
    </location>
</feature>
<keyword evidence="4 6" id="KW-0472">Membrane</keyword>
<dbReference type="GO" id="GO:0016020">
    <property type="term" value="C:membrane"/>
    <property type="evidence" value="ECO:0007669"/>
    <property type="project" value="UniProtKB-SubCell"/>
</dbReference>
<feature type="transmembrane region" description="Helical" evidence="6">
    <location>
        <begin position="169"/>
        <end position="190"/>
    </location>
</feature>
<feature type="transmembrane region" description="Helical" evidence="6">
    <location>
        <begin position="244"/>
        <end position="263"/>
    </location>
</feature>
<feature type="transmembrane region" description="Helical" evidence="6">
    <location>
        <begin position="54"/>
        <end position="75"/>
    </location>
</feature>
<dbReference type="RefSeq" id="WP_129571424.1">
    <property type="nucleotide sequence ID" value="NZ_CP071878.2"/>
</dbReference>
<feature type="transmembrane region" description="Helical" evidence="6">
    <location>
        <begin position="364"/>
        <end position="383"/>
    </location>
</feature>
<evidence type="ECO:0000313" key="8">
    <source>
        <dbReference type="EMBL" id="SDG73716.1"/>
    </source>
</evidence>
<feature type="transmembrane region" description="Helical" evidence="6">
    <location>
        <begin position="303"/>
        <end position="321"/>
    </location>
</feature>
<dbReference type="InterPro" id="IPR051788">
    <property type="entry name" value="MFS_Transporter"/>
</dbReference>
<feature type="transmembrane region" description="Helical" evidence="6">
    <location>
        <begin position="210"/>
        <end position="232"/>
    </location>
</feature>
<proteinExistence type="predicted"/>
<dbReference type="CDD" id="cd17393">
    <property type="entry name" value="MFS_MosC_like"/>
    <property type="match status" value="1"/>
</dbReference>
<dbReference type="SUPFAM" id="SSF103473">
    <property type="entry name" value="MFS general substrate transporter"/>
    <property type="match status" value="1"/>
</dbReference>
<name>A0A1G7WP65_9SPHI</name>
<dbReference type="AlphaFoldDB" id="A0A1G7WP65"/>
<dbReference type="InterPro" id="IPR020846">
    <property type="entry name" value="MFS_dom"/>
</dbReference>
<feature type="transmembrane region" description="Helical" evidence="6">
    <location>
        <begin position="333"/>
        <end position="358"/>
    </location>
</feature>
<organism evidence="8 9">
    <name type="scientific">Mucilaginibacter gossypii</name>
    <dbReference type="NCBI Taxonomy" id="551996"/>
    <lineage>
        <taxon>Bacteria</taxon>
        <taxon>Pseudomonadati</taxon>
        <taxon>Bacteroidota</taxon>
        <taxon>Sphingobacteriia</taxon>
        <taxon>Sphingobacteriales</taxon>
        <taxon>Sphingobacteriaceae</taxon>
        <taxon>Mucilaginibacter</taxon>
    </lineage>
</organism>
<evidence type="ECO:0000256" key="3">
    <source>
        <dbReference type="ARBA" id="ARBA00022989"/>
    </source>
</evidence>
<dbReference type="GO" id="GO:0022857">
    <property type="term" value="F:transmembrane transporter activity"/>
    <property type="evidence" value="ECO:0007669"/>
    <property type="project" value="InterPro"/>
</dbReference>
<feature type="compositionally biased region" description="Pro residues" evidence="5">
    <location>
        <begin position="403"/>
        <end position="412"/>
    </location>
</feature>
<feature type="region of interest" description="Disordered" evidence="5">
    <location>
        <begin position="387"/>
        <end position="412"/>
    </location>
</feature>
<dbReference type="Proteomes" id="UP000199705">
    <property type="component" value="Unassembled WGS sequence"/>
</dbReference>
<accession>A0A1G7WP65</accession>